<sequence length="227" mass="26627">RYGKIMKINLYGNDYYILNDIETIIEAYVKQDENFSGRPVGEFSVFGYVFGEEMVMQVENKFFDDHRNFILSALGSLGMGKTFFDEVIINECNILIAKIEKFNELPFHVSDSLISYSANIIFGVILGKSIEDENTIFKAVRSSAKPFFEAIPEIDGYYTGHWFNLKKKIEPNTYNEMRKAKKLLYECMKSLFRERLKSEKHSRTKQNFLDYYVDAFKRDTTNTFTRK</sequence>
<keyword evidence="6" id="KW-1185">Reference proteome</keyword>
<evidence type="ECO:0000313" key="5">
    <source>
        <dbReference type="EMBL" id="RWS19786.1"/>
    </source>
</evidence>
<comment type="caution">
    <text evidence="5">The sequence shown here is derived from an EMBL/GenBank/DDBJ whole genome shotgun (WGS) entry which is preliminary data.</text>
</comment>
<dbReference type="GO" id="GO:0005737">
    <property type="term" value="C:cytoplasm"/>
    <property type="evidence" value="ECO:0007669"/>
    <property type="project" value="TreeGrafter"/>
</dbReference>
<evidence type="ECO:0000256" key="4">
    <source>
        <dbReference type="ARBA" id="ARBA00023033"/>
    </source>
</evidence>
<keyword evidence="4" id="KW-0560">Oxidoreductase</keyword>
<dbReference type="PANTHER" id="PTHR24300:SF397">
    <property type="entry name" value="CYTOCHROME P450 2U1"/>
    <property type="match status" value="1"/>
</dbReference>
<proteinExistence type="inferred from homology"/>
<keyword evidence="4" id="KW-0503">Monooxygenase</keyword>
<dbReference type="VEuPathDB" id="VectorBase:LDEU012254"/>
<evidence type="ECO:0000256" key="1">
    <source>
        <dbReference type="ARBA" id="ARBA00010617"/>
    </source>
</evidence>
<dbReference type="GO" id="GO:0005506">
    <property type="term" value="F:iron ion binding"/>
    <property type="evidence" value="ECO:0007669"/>
    <property type="project" value="InterPro"/>
</dbReference>
<dbReference type="EMBL" id="NCKV01022687">
    <property type="protein sequence ID" value="RWS19786.1"/>
    <property type="molecule type" value="Genomic_DNA"/>
</dbReference>
<protein>
    <submittedName>
        <fullName evidence="5">Cytochrome P450 2U1-like protein</fullName>
    </submittedName>
</protein>
<dbReference type="AlphaFoldDB" id="A0A443RWP0"/>
<gene>
    <name evidence="5" type="ORF">B4U80_12217</name>
</gene>
<dbReference type="InterPro" id="IPR036396">
    <property type="entry name" value="Cyt_P450_sf"/>
</dbReference>
<dbReference type="Pfam" id="PF00067">
    <property type="entry name" value="p450"/>
    <property type="match status" value="1"/>
</dbReference>
<evidence type="ECO:0000256" key="3">
    <source>
        <dbReference type="ARBA" id="ARBA00023004"/>
    </source>
</evidence>
<evidence type="ECO:0000313" key="6">
    <source>
        <dbReference type="Proteomes" id="UP000288716"/>
    </source>
</evidence>
<dbReference type="OrthoDB" id="1055148at2759"/>
<dbReference type="STRING" id="299467.A0A443RWP0"/>
<dbReference type="GO" id="GO:0006082">
    <property type="term" value="P:organic acid metabolic process"/>
    <property type="evidence" value="ECO:0007669"/>
    <property type="project" value="TreeGrafter"/>
</dbReference>
<evidence type="ECO:0000256" key="2">
    <source>
        <dbReference type="ARBA" id="ARBA00022723"/>
    </source>
</evidence>
<dbReference type="GO" id="GO:0020037">
    <property type="term" value="F:heme binding"/>
    <property type="evidence" value="ECO:0007669"/>
    <property type="project" value="InterPro"/>
</dbReference>
<organism evidence="5 6">
    <name type="scientific">Leptotrombidium deliense</name>
    <dbReference type="NCBI Taxonomy" id="299467"/>
    <lineage>
        <taxon>Eukaryota</taxon>
        <taxon>Metazoa</taxon>
        <taxon>Ecdysozoa</taxon>
        <taxon>Arthropoda</taxon>
        <taxon>Chelicerata</taxon>
        <taxon>Arachnida</taxon>
        <taxon>Acari</taxon>
        <taxon>Acariformes</taxon>
        <taxon>Trombidiformes</taxon>
        <taxon>Prostigmata</taxon>
        <taxon>Anystina</taxon>
        <taxon>Parasitengona</taxon>
        <taxon>Trombiculoidea</taxon>
        <taxon>Trombiculidae</taxon>
        <taxon>Leptotrombidium</taxon>
    </lineage>
</organism>
<dbReference type="PANTHER" id="PTHR24300">
    <property type="entry name" value="CYTOCHROME P450 508A4-RELATED"/>
    <property type="match status" value="1"/>
</dbReference>
<comment type="similarity">
    <text evidence="1">Belongs to the cytochrome P450 family.</text>
</comment>
<name>A0A443RWP0_9ACAR</name>
<dbReference type="InterPro" id="IPR050182">
    <property type="entry name" value="Cytochrome_P450_fam2"/>
</dbReference>
<dbReference type="GO" id="GO:0008395">
    <property type="term" value="F:steroid hydroxylase activity"/>
    <property type="evidence" value="ECO:0007669"/>
    <property type="project" value="TreeGrafter"/>
</dbReference>
<dbReference type="Gene3D" id="1.10.630.10">
    <property type="entry name" value="Cytochrome P450"/>
    <property type="match status" value="1"/>
</dbReference>
<dbReference type="GO" id="GO:0016712">
    <property type="term" value="F:oxidoreductase activity, acting on paired donors, with incorporation or reduction of molecular oxygen, reduced flavin or flavoprotein as one donor, and incorporation of one atom of oxygen"/>
    <property type="evidence" value="ECO:0007669"/>
    <property type="project" value="TreeGrafter"/>
</dbReference>
<dbReference type="GO" id="GO:0006805">
    <property type="term" value="P:xenobiotic metabolic process"/>
    <property type="evidence" value="ECO:0007669"/>
    <property type="project" value="TreeGrafter"/>
</dbReference>
<dbReference type="SUPFAM" id="SSF48264">
    <property type="entry name" value="Cytochrome P450"/>
    <property type="match status" value="1"/>
</dbReference>
<accession>A0A443RWP0</accession>
<keyword evidence="3" id="KW-0408">Iron</keyword>
<keyword evidence="2" id="KW-0479">Metal-binding</keyword>
<dbReference type="Proteomes" id="UP000288716">
    <property type="component" value="Unassembled WGS sequence"/>
</dbReference>
<reference evidence="5 6" key="1">
    <citation type="journal article" date="2018" name="Gigascience">
        <title>Genomes of trombidid mites reveal novel predicted allergens and laterally-transferred genes associated with secondary metabolism.</title>
        <authorList>
            <person name="Dong X."/>
            <person name="Chaisiri K."/>
            <person name="Xia D."/>
            <person name="Armstrong S.D."/>
            <person name="Fang Y."/>
            <person name="Donnelly M.J."/>
            <person name="Kadowaki T."/>
            <person name="McGarry J.W."/>
            <person name="Darby A.C."/>
            <person name="Makepeace B.L."/>
        </authorList>
    </citation>
    <scope>NUCLEOTIDE SEQUENCE [LARGE SCALE GENOMIC DNA]</scope>
    <source>
        <strain evidence="5">UoL-UT</strain>
    </source>
</reference>
<dbReference type="InterPro" id="IPR001128">
    <property type="entry name" value="Cyt_P450"/>
</dbReference>
<feature type="non-terminal residue" evidence="5">
    <location>
        <position position="1"/>
    </location>
</feature>